<evidence type="ECO:0000256" key="13">
    <source>
        <dbReference type="ARBA" id="ARBA00022884"/>
    </source>
</evidence>
<feature type="compositionally biased region" description="Basic and acidic residues" evidence="18">
    <location>
        <begin position="1046"/>
        <end position="1102"/>
    </location>
</feature>
<evidence type="ECO:0000256" key="2">
    <source>
        <dbReference type="ARBA" id="ARBA00001947"/>
    </source>
</evidence>
<comment type="caution">
    <text evidence="20">The sequence shown here is derived from an EMBL/GenBank/DDBJ whole genome shotgun (WGS) entry which is preliminary data.</text>
</comment>
<evidence type="ECO:0000259" key="19">
    <source>
        <dbReference type="PROSITE" id="PS50126"/>
    </source>
</evidence>
<dbReference type="InterPro" id="IPR006847">
    <property type="entry name" value="IF2_N"/>
</dbReference>
<comment type="cofactor">
    <cofactor evidence="1">
        <name>Mg(2+)</name>
        <dbReference type="ChEBI" id="CHEBI:18420"/>
    </cofactor>
</comment>
<keyword evidence="8" id="KW-0819">tRNA processing</keyword>
<keyword evidence="17" id="KW-0175">Coiled coil</keyword>
<evidence type="ECO:0000256" key="10">
    <source>
        <dbReference type="ARBA" id="ARBA00022801"/>
    </source>
</evidence>
<dbReference type="GO" id="GO:0005737">
    <property type="term" value="C:cytoplasm"/>
    <property type="evidence" value="ECO:0007669"/>
    <property type="project" value="UniProtKB-SubCell"/>
</dbReference>
<dbReference type="Gene3D" id="2.40.50.140">
    <property type="entry name" value="Nucleic acid-binding proteins"/>
    <property type="match status" value="1"/>
</dbReference>
<dbReference type="InterPro" id="IPR019307">
    <property type="entry name" value="RNA-bd_AU-1/RNase_E/G"/>
</dbReference>
<accession>A0A7K3LVT4</accession>
<feature type="compositionally biased region" description="Basic residues" evidence="18">
    <location>
        <begin position="439"/>
        <end position="449"/>
    </location>
</feature>
<evidence type="ECO:0000256" key="7">
    <source>
        <dbReference type="ARBA" id="ARBA00022664"/>
    </source>
</evidence>
<feature type="compositionally biased region" description="Low complexity" evidence="18">
    <location>
        <begin position="107"/>
        <end position="116"/>
    </location>
</feature>
<evidence type="ECO:0000313" key="20">
    <source>
        <dbReference type="EMBL" id="NDK91657.1"/>
    </source>
</evidence>
<feature type="compositionally biased region" description="Basic residues" evidence="18">
    <location>
        <begin position="1222"/>
        <end position="1231"/>
    </location>
</feature>
<keyword evidence="5" id="KW-0963">Cytoplasm</keyword>
<dbReference type="InterPro" id="IPR012340">
    <property type="entry name" value="NA-bd_OB-fold"/>
</dbReference>
<comment type="subcellular location">
    <subcellularLocation>
        <location evidence="3">Cytoplasm</location>
    </subcellularLocation>
</comment>
<evidence type="ECO:0000256" key="9">
    <source>
        <dbReference type="ARBA" id="ARBA00022723"/>
    </source>
</evidence>
<feature type="compositionally biased region" description="Low complexity" evidence="18">
    <location>
        <begin position="178"/>
        <end position="229"/>
    </location>
</feature>
<feature type="compositionally biased region" description="Acidic residues" evidence="18">
    <location>
        <begin position="343"/>
        <end position="359"/>
    </location>
</feature>
<comment type="cofactor">
    <cofactor evidence="2">
        <name>Zn(2+)</name>
        <dbReference type="ChEBI" id="CHEBI:29105"/>
    </cofactor>
</comment>
<evidence type="ECO:0000256" key="6">
    <source>
        <dbReference type="ARBA" id="ARBA00022552"/>
    </source>
</evidence>
<dbReference type="PROSITE" id="PS50126">
    <property type="entry name" value="S1"/>
    <property type="match status" value="1"/>
</dbReference>
<keyword evidence="12" id="KW-0460">Magnesium</keyword>
<keyword evidence="10" id="KW-0378">Hydrolase</keyword>
<dbReference type="GO" id="GO:0008033">
    <property type="term" value="P:tRNA processing"/>
    <property type="evidence" value="ECO:0007669"/>
    <property type="project" value="UniProtKB-KW"/>
</dbReference>
<dbReference type="NCBIfam" id="TIGR00757">
    <property type="entry name" value="RNaseEG"/>
    <property type="match status" value="1"/>
</dbReference>
<dbReference type="InterPro" id="IPR004659">
    <property type="entry name" value="RNase_E/G"/>
</dbReference>
<sequence length="1241" mass="134115">MTDNGSPADANAASDPVEEEFPNKLRVHALARALGLTSRQVIAHLAELGWHLRSPQSSVERAQANAVAKLVREPQPEIDENAEASENADAAPAAAGEPEVPAPAAPEPATEAVADSVGAAAVPAEPVPDTVEEIVVAETVVEEVVTDQAPAPETVVAEAPVTASAQEPAAEDVPADQTPVDETPADAAPEADAPAESIAAEAETPVTEPPVTETPVEAADTASAEAAPARPKIDSVLFSAVETVSHEPVSPVGEVVAGPLFLQPQLTEPPARPRKATVEPAPEAPAAETDSSEQVTETEPEADSASVAGETADDDQHGESGRRRRRRGRRGRGRGRGDQSERDDSDDETDSESQAESESLESTGSDAAGDDSKDAESKDSDSAGTDAKDGDSGSGRGRRRRGSQHGEHTTEDNTADDSDEDGSDDESGSDDDDASVPTSKRRRRRRRRKGGDEPDEVSPDDPPNTVVHEREPRSKRVRDEVQGISGSTRLEAKRQRRRDGRDAGRRRPPILSESEFLARREAVERVMVVRERSANVALNHGDHTDHTPIEDYTQVAVLEDGVLVEHFVTTETSSSMVGNIYLGRVQNVLPGMEAAFVDIGRGRNGVLYAGEVNWDAAGLDGGSRKIEQALSPGDNVVVQVSKDPVGHKGARLTTQISLAGRYLVYVPGGSSTGISRKLPDVERKRLKQILSKLVPDNAGVIIRTASEGVSADDLAADIERLENKWEGIEESVAEAKKAKGSVSPRALYEEPDLLVRVVRDLFNEDFRKLVIEGDRAWNLVETYVSAVAPDLLERVEKFERAHADSPDSFVVHRVDEQLAKALDRKVWLPSGGTLIIEHTEAMTVIDVNTGKFTGSGGNLEETVTRNNLEAAEEIVRQMRLRDLGGMIIVDFIDMVLESNRDLVLRRLTEALARDRTRHQVSEVTSLGLVQMTRKRLGTGLLEAFSTTCTACGGRGVIVHSSPVEVRSDDNTRGEGSGSKRSRRGKRKSEPAVVEQAPAPKATQHRGEHPMFRAMAAHSHPDGEHEEHDHDGHDHDEHIDVAHADQAHADQAHEDQAHEDQAHEDQARQDRSRRDRTQRDRTQRDRTQRDRTQRDQAQRDRTQQDQSATVPAERGRTEPADDEHVSAETPVAETPVAETPVTETPAVQVTESPAAESQEPTPAPEQETATRRPRRRRAARRAASSPTHTSEVSTLTLPDVAAEPLTTFGPTTSSSNGETTVAVHRRPRRRAAGRPAGPPVEE</sequence>
<dbReference type="SUPFAM" id="SSF50249">
    <property type="entry name" value="Nucleic acid-binding proteins"/>
    <property type="match status" value="1"/>
</dbReference>
<evidence type="ECO:0000256" key="18">
    <source>
        <dbReference type="SAM" id="MobiDB-lite"/>
    </source>
</evidence>
<dbReference type="EC" id="3.1.26.12" evidence="15"/>
<name>A0A7K3LVT4_9ACTN</name>
<dbReference type="SMART" id="SM00316">
    <property type="entry name" value="S1"/>
    <property type="match status" value="1"/>
</dbReference>
<evidence type="ECO:0000256" key="12">
    <source>
        <dbReference type="ARBA" id="ARBA00022842"/>
    </source>
</evidence>
<keyword evidence="9" id="KW-0479">Metal-binding</keyword>
<dbReference type="FunFam" id="2.40.50.140:FF:000066">
    <property type="entry name" value="Ribonuclease E"/>
    <property type="match status" value="1"/>
</dbReference>
<evidence type="ECO:0000256" key="15">
    <source>
        <dbReference type="ARBA" id="ARBA00066879"/>
    </source>
</evidence>
<feature type="compositionally biased region" description="Basic and acidic residues" evidence="18">
    <location>
        <begin position="1112"/>
        <end position="1125"/>
    </location>
</feature>
<proteinExistence type="inferred from homology"/>
<dbReference type="CDD" id="cd04453">
    <property type="entry name" value="S1_RNase_E"/>
    <property type="match status" value="1"/>
</dbReference>
<dbReference type="AlphaFoldDB" id="A0A7K3LVT4"/>
<feature type="compositionally biased region" description="Basic and acidic residues" evidence="18">
    <location>
        <begin position="467"/>
        <end position="481"/>
    </location>
</feature>
<dbReference type="RefSeq" id="WP_059035131.1">
    <property type="nucleotide sequence ID" value="NZ_JAADZU010000077.1"/>
</dbReference>
<dbReference type="GO" id="GO:0003723">
    <property type="term" value="F:RNA binding"/>
    <property type="evidence" value="ECO:0007669"/>
    <property type="project" value="UniProtKB-KW"/>
</dbReference>
<dbReference type="PANTHER" id="PTHR30001:SF0">
    <property type="entry name" value="RIBONUCLEASE G"/>
    <property type="match status" value="1"/>
</dbReference>
<comment type="catalytic activity">
    <reaction evidence="14">
        <text>Endonucleolytic cleavage of single-stranded RNA in A- and U-rich regions.</text>
        <dbReference type="EC" id="3.1.26.12"/>
    </reaction>
</comment>
<feature type="region of interest" description="Disordered" evidence="18">
    <location>
        <begin position="82"/>
        <end position="116"/>
    </location>
</feature>
<feature type="region of interest" description="Disordered" evidence="18">
    <location>
        <begin position="1046"/>
        <end position="1241"/>
    </location>
</feature>
<dbReference type="Pfam" id="PF04760">
    <property type="entry name" value="IF2_N"/>
    <property type="match status" value="1"/>
</dbReference>
<feature type="compositionally biased region" description="Low complexity" evidence="18">
    <location>
        <begin position="1126"/>
        <end position="1146"/>
    </location>
</feature>
<evidence type="ECO:0000313" key="21">
    <source>
        <dbReference type="Proteomes" id="UP000466307"/>
    </source>
</evidence>
<evidence type="ECO:0000256" key="16">
    <source>
        <dbReference type="ARBA" id="ARBA00072999"/>
    </source>
</evidence>
<keyword evidence="6" id="KW-0698">rRNA processing</keyword>
<dbReference type="GO" id="GO:0006364">
    <property type="term" value="P:rRNA processing"/>
    <property type="evidence" value="ECO:0007669"/>
    <property type="project" value="UniProtKB-KW"/>
</dbReference>
<dbReference type="GO" id="GO:0006397">
    <property type="term" value="P:mRNA processing"/>
    <property type="evidence" value="ECO:0007669"/>
    <property type="project" value="UniProtKB-KW"/>
</dbReference>
<feature type="compositionally biased region" description="Low complexity" evidence="18">
    <location>
        <begin position="279"/>
        <end position="288"/>
    </location>
</feature>
<comment type="similarity">
    <text evidence="4">Belongs to the RNase E/G family.</text>
</comment>
<evidence type="ECO:0000256" key="17">
    <source>
        <dbReference type="SAM" id="Coils"/>
    </source>
</evidence>
<dbReference type="Pfam" id="PF10150">
    <property type="entry name" value="RNase_E_G"/>
    <property type="match status" value="1"/>
</dbReference>
<dbReference type="GO" id="GO:0008995">
    <property type="term" value="F:ribonuclease E activity"/>
    <property type="evidence" value="ECO:0007669"/>
    <property type="project" value="UniProtKB-EC"/>
</dbReference>
<evidence type="ECO:0000256" key="11">
    <source>
        <dbReference type="ARBA" id="ARBA00022833"/>
    </source>
</evidence>
<evidence type="ECO:0000256" key="14">
    <source>
        <dbReference type="ARBA" id="ARBA00050524"/>
    </source>
</evidence>
<keyword evidence="21" id="KW-1185">Reference proteome</keyword>
<feature type="compositionally biased region" description="Acidic residues" evidence="18">
    <location>
        <begin position="413"/>
        <end position="434"/>
    </location>
</feature>
<keyword evidence="13" id="KW-0694">RNA-binding</keyword>
<feature type="compositionally biased region" description="Basic residues" evidence="18">
    <location>
        <begin position="1170"/>
        <end position="1179"/>
    </location>
</feature>
<evidence type="ECO:0000256" key="1">
    <source>
        <dbReference type="ARBA" id="ARBA00001946"/>
    </source>
</evidence>
<dbReference type="InterPro" id="IPR003029">
    <property type="entry name" value="S1_domain"/>
</dbReference>
<dbReference type="EMBL" id="JAADZU010000077">
    <property type="protein sequence ID" value="NDK91657.1"/>
    <property type="molecule type" value="Genomic_DNA"/>
</dbReference>
<evidence type="ECO:0000256" key="4">
    <source>
        <dbReference type="ARBA" id="ARBA00005522"/>
    </source>
</evidence>
<gene>
    <name evidence="20" type="ORF">GYA93_19065</name>
</gene>
<evidence type="ECO:0000256" key="8">
    <source>
        <dbReference type="ARBA" id="ARBA00022694"/>
    </source>
</evidence>
<feature type="coiled-coil region" evidence="17">
    <location>
        <begin position="711"/>
        <end position="738"/>
    </location>
</feature>
<dbReference type="Proteomes" id="UP000466307">
    <property type="component" value="Unassembled WGS sequence"/>
</dbReference>
<feature type="domain" description="S1 motif" evidence="19">
    <location>
        <begin position="578"/>
        <end position="661"/>
    </location>
</feature>
<dbReference type="GO" id="GO:0046872">
    <property type="term" value="F:metal ion binding"/>
    <property type="evidence" value="ECO:0007669"/>
    <property type="project" value="UniProtKB-KW"/>
</dbReference>
<feature type="compositionally biased region" description="Low complexity" evidence="18">
    <location>
        <begin position="84"/>
        <end position="99"/>
    </location>
</feature>
<feature type="compositionally biased region" description="Polar residues" evidence="18">
    <location>
        <begin position="1207"/>
        <end position="1218"/>
    </location>
</feature>
<protein>
    <recommendedName>
        <fullName evidence="16">Ribonuclease E</fullName>
        <ecNumber evidence="15">3.1.26.12</ecNumber>
    </recommendedName>
</protein>
<feature type="compositionally biased region" description="Basic residues" evidence="18">
    <location>
        <begin position="322"/>
        <end position="334"/>
    </location>
</feature>
<organism evidence="20 21">
    <name type="scientific">Gordonia desulfuricans</name>
    <dbReference type="NCBI Taxonomy" id="89051"/>
    <lineage>
        <taxon>Bacteria</taxon>
        <taxon>Bacillati</taxon>
        <taxon>Actinomycetota</taxon>
        <taxon>Actinomycetes</taxon>
        <taxon>Mycobacteriales</taxon>
        <taxon>Gordoniaceae</taxon>
        <taxon>Gordonia</taxon>
    </lineage>
</organism>
<dbReference type="PANTHER" id="PTHR30001">
    <property type="entry name" value="RIBONUCLEASE"/>
    <property type="match status" value="1"/>
</dbReference>
<dbReference type="Gene3D" id="1.10.10.2480">
    <property type="match status" value="1"/>
</dbReference>
<evidence type="ECO:0000256" key="5">
    <source>
        <dbReference type="ARBA" id="ARBA00022490"/>
    </source>
</evidence>
<evidence type="ECO:0000256" key="3">
    <source>
        <dbReference type="ARBA" id="ARBA00004496"/>
    </source>
</evidence>
<reference evidence="20 21" key="1">
    <citation type="submission" date="2020-01" db="EMBL/GenBank/DDBJ databases">
        <title>Investigation of new actinobacteria for the biodesulphurisation of diesel fuel.</title>
        <authorList>
            <person name="Athi Narayanan S.M."/>
        </authorList>
    </citation>
    <scope>NUCLEOTIDE SEQUENCE [LARGE SCALE GENOMIC DNA]</scope>
    <source>
        <strain evidence="20 21">213E</strain>
    </source>
</reference>
<keyword evidence="11" id="KW-0862">Zinc</keyword>
<feature type="region of interest" description="Disordered" evidence="18">
    <location>
        <begin position="962"/>
        <end position="1008"/>
    </location>
</feature>
<feature type="region of interest" description="Disordered" evidence="18">
    <location>
        <begin position="160"/>
        <end position="231"/>
    </location>
</feature>
<feature type="compositionally biased region" description="Basic and acidic residues" evidence="18">
    <location>
        <begin position="370"/>
        <end position="391"/>
    </location>
</feature>
<keyword evidence="7" id="KW-0507">mRNA processing</keyword>
<feature type="region of interest" description="Disordered" evidence="18">
    <location>
        <begin position="263"/>
        <end position="508"/>
    </location>
</feature>